<feature type="compositionally biased region" description="Polar residues" evidence="1">
    <location>
        <begin position="114"/>
        <end position="124"/>
    </location>
</feature>
<keyword evidence="3" id="KW-1185">Reference proteome</keyword>
<reference evidence="2" key="1">
    <citation type="journal article" date="2022" name="bioRxiv">
        <title>Sequencing and chromosome-scale assembly of the giantPleurodeles waltlgenome.</title>
        <authorList>
            <person name="Brown T."/>
            <person name="Elewa A."/>
            <person name="Iarovenko S."/>
            <person name="Subramanian E."/>
            <person name="Araus A.J."/>
            <person name="Petzold A."/>
            <person name="Susuki M."/>
            <person name="Suzuki K.-i.T."/>
            <person name="Hayashi T."/>
            <person name="Toyoda A."/>
            <person name="Oliveira C."/>
            <person name="Osipova E."/>
            <person name="Leigh N.D."/>
            <person name="Simon A."/>
            <person name="Yun M.H."/>
        </authorList>
    </citation>
    <scope>NUCLEOTIDE SEQUENCE</scope>
    <source>
        <strain evidence="2">20211129_DDA</strain>
        <tissue evidence="2">Liver</tissue>
    </source>
</reference>
<sequence length="163" mass="17183">MIGRRPRHRPARLHVPIPGDTPPRQEVPSRCPERAAHTPPPSQQQGRTLAPSRPTSSTRRGEPQLVPLLPDPPGSGSDPRAQAAPETPGGRTGADTRCGLEVSPREEARPELQTVDSSPAQCQSPVILGTPLTLPPVTLGTPLIPPPPPVTLGAPLKGEEAVR</sequence>
<evidence type="ECO:0000313" key="2">
    <source>
        <dbReference type="EMBL" id="KAJ1087670.1"/>
    </source>
</evidence>
<feature type="compositionally biased region" description="Polar residues" evidence="1">
    <location>
        <begin position="43"/>
        <end position="58"/>
    </location>
</feature>
<dbReference type="Proteomes" id="UP001066276">
    <property type="component" value="Chromosome 11"/>
</dbReference>
<comment type="caution">
    <text evidence="2">The sequence shown here is derived from an EMBL/GenBank/DDBJ whole genome shotgun (WGS) entry which is preliminary data.</text>
</comment>
<feature type="compositionally biased region" description="Basic residues" evidence="1">
    <location>
        <begin position="1"/>
        <end position="12"/>
    </location>
</feature>
<evidence type="ECO:0000313" key="3">
    <source>
        <dbReference type="Proteomes" id="UP001066276"/>
    </source>
</evidence>
<feature type="region of interest" description="Disordered" evidence="1">
    <location>
        <begin position="139"/>
        <end position="163"/>
    </location>
</feature>
<dbReference type="EMBL" id="JANPWB010000015">
    <property type="protein sequence ID" value="KAJ1087670.1"/>
    <property type="molecule type" value="Genomic_DNA"/>
</dbReference>
<organism evidence="2 3">
    <name type="scientific">Pleurodeles waltl</name>
    <name type="common">Iberian ribbed newt</name>
    <dbReference type="NCBI Taxonomy" id="8319"/>
    <lineage>
        <taxon>Eukaryota</taxon>
        <taxon>Metazoa</taxon>
        <taxon>Chordata</taxon>
        <taxon>Craniata</taxon>
        <taxon>Vertebrata</taxon>
        <taxon>Euteleostomi</taxon>
        <taxon>Amphibia</taxon>
        <taxon>Batrachia</taxon>
        <taxon>Caudata</taxon>
        <taxon>Salamandroidea</taxon>
        <taxon>Salamandridae</taxon>
        <taxon>Pleurodelinae</taxon>
        <taxon>Pleurodeles</taxon>
    </lineage>
</organism>
<protein>
    <submittedName>
        <fullName evidence="2">Uncharacterized protein</fullName>
    </submittedName>
</protein>
<dbReference type="AlphaFoldDB" id="A0AAV7LB09"/>
<evidence type="ECO:0000256" key="1">
    <source>
        <dbReference type="SAM" id="MobiDB-lite"/>
    </source>
</evidence>
<feature type="region of interest" description="Disordered" evidence="1">
    <location>
        <begin position="1"/>
        <end position="127"/>
    </location>
</feature>
<proteinExistence type="predicted"/>
<gene>
    <name evidence="2" type="ORF">NDU88_000837</name>
</gene>
<accession>A0AAV7LB09</accession>
<name>A0AAV7LB09_PLEWA</name>